<comment type="caution">
    <text evidence="2">The sequence shown here is derived from an EMBL/GenBank/DDBJ whole genome shotgun (WGS) entry which is preliminary data.</text>
</comment>
<dbReference type="PATRIC" id="fig|66430.4.peg.1940"/>
<gene>
    <name evidence="2" type="ORF">ACS04_29915</name>
</gene>
<evidence type="ECO:0000313" key="3">
    <source>
        <dbReference type="Proteomes" id="UP000035932"/>
    </source>
</evidence>
<evidence type="ECO:0000313" key="2">
    <source>
        <dbReference type="EMBL" id="KMO94353.1"/>
    </source>
</evidence>
<protein>
    <recommendedName>
        <fullName evidence="4">Lipoprotein</fullName>
    </recommendedName>
</protein>
<accession>A0A0J6XI87</accession>
<dbReference type="STRING" id="66430.ACS04_29915"/>
<reference evidence="2 3" key="1">
    <citation type="submission" date="2015-06" db="EMBL/GenBank/DDBJ databases">
        <title>Recapitulation of the evolution of biosynthetic gene clusters reveals hidden chemical diversity on bacterial genomes.</title>
        <authorList>
            <person name="Cruz-Morales P."/>
            <person name="Martinez-Guerrero C."/>
            <person name="Morales-Escalante M.A."/>
            <person name="Yanez-Guerra L.A."/>
            <person name="Kopp J.F."/>
            <person name="Feldmann J."/>
            <person name="Ramos-Aboites H.E."/>
            <person name="Barona-Gomez F."/>
        </authorList>
    </citation>
    <scope>NUCLEOTIDE SEQUENCE [LARGE SCALE GENOMIC DNA]</scope>
    <source>
        <strain evidence="2 3">ATCC 31245</strain>
    </source>
</reference>
<evidence type="ECO:0000256" key="1">
    <source>
        <dbReference type="SAM" id="SignalP"/>
    </source>
</evidence>
<dbReference type="Proteomes" id="UP000035932">
    <property type="component" value="Unassembled WGS sequence"/>
</dbReference>
<dbReference type="OrthoDB" id="4232383at2"/>
<sequence>MNAAQYLRGSRAARVSAVLLCSAALAACGGHRAGEAGDARPAAATTSFTEQGVTVTLTVSGWHGSTGTLSAVFTPERKGFHLYSTDLPADGVEGVGRPTAMTVSGAVRADGRPAASADVRSITVPGVEAPVPVYPDGPVTLTLPVRAHGNGNGDGAATVLLGYASCSTQDGCTIPVSGHPVHLNVTATGATFSPR</sequence>
<feature type="chain" id="PRO_5005284289" description="Lipoprotein" evidence="1">
    <location>
        <begin position="27"/>
        <end position="195"/>
    </location>
</feature>
<dbReference type="EMBL" id="LFML01000131">
    <property type="protein sequence ID" value="KMO94353.1"/>
    <property type="molecule type" value="Genomic_DNA"/>
</dbReference>
<evidence type="ECO:0008006" key="4">
    <source>
        <dbReference type="Google" id="ProtNLM"/>
    </source>
</evidence>
<dbReference type="RefSeq" id="WP_048479936.1">
    <property type="nucleotide sequence ID" value="NZ_JBIRUD010000001.1"/>
</dbReference>
<organism evidence="2 3">
    <name type="scientific">Streptomyces roseus</name>
    <dbReference type="NCBI Taxonomy" id="66430"/>
    <lineage>
        <taxon>Bacteria</taxon>
        <taxon>Bacillati</taxon>
        <taxon>Actinomycetota</taxon>
        <taxon>Actinomycetes</taxon>
        <taxon>Kitasatosporales</taxon>
        <taxon>Streptomycetaceae</taxon>
        <taxon>Streptomyces</taxon>
    </lineage>
</organism>
<name>A0A0J6XI87_9ACTN</name>
<proteinExistence type="predicted"/>
<keyword evidence="3" id="KW-1185">Reference proteome</keyword>
<dbReference type="AlphaFoldDB" id="A0A0J6XI87"/>
<feature type="signal peptide" evidence="1">
    <location>
        <begin position="1"/>
        <end position="26"/>
    </location>
</feature>
<keyword evidence="1" id="KW-0732">Signal</keyword>